<reference evidence="1" key="1">
    <citation type="journal article" date="2021" name="New Phytol.">
        <title>Evolutionary innovations through gain and loss of genes in the ectomycorrhizal Boletales.</title>
        <authorList>
            <person name="Wu G."/>
            <person name="Miyauchi S."/>
            <person name="Morin E."/>
            <person name="Kuo A."/>
            <person name="Drula E."/>
            <person name="Varga T."/>
            <person name="Kohler A."/>
            <person name="Feng B."/>
            <person name="Cao Y."/>
            <person name="Lipzen A."/>
            <person name="Daum C."/>
            <person name="Hundley H."/>
            <person name="Pangilinan J."/>
            <person name="Johnson J."/>
            <person name="Barry K."/>
            <person name="LaButti K."/>
            <person name="Ng V."/>
            <person name="Ahrendt S."/>
            <person name="Min B."/>
            <person name="Choi I.G."/>
            <person name="Park H."/>
            <person name="Plett J.M."/>
            <person name="Magnuson J."/>
            <person name="Spatafora J.W."/>
            <person name="Nagy L.G."/>
            <person name="Henrissat B."/>
            <person name="Grigoriev I.V."/>
            <person name="Yang Z.L."/>
            <person name="Xu J."/>
            <person name="Martin F.M."/>
        </authorList>
    </citation>
    <scope>NUCLEOTIDE SEQUENCE</scope>
    <source>
        <strain evidence="1">ATCC 28755</strain>
    </source>
</reference>
<gene>
    <name evidence="1" type="ORF">BJ138DRAFT_1073960</name>
</gene>
<proteinExistence type="predicted"/>
<evidence type="ECO:0000313" key="2">
    <source>
        <dbReference type="Proteomes" id="UP000790377"/>
    </source>
</evidence>
<organism evidence="1 2">
    <name type="scientific">Hygrophoropsis aurantiaca</name>
    <dbReference type="NCBI Taxonomy" id="72124"/>
    <lineage>
        <taxon>Eukaryota</taxon>
        <taxon>Fungi</taxon>
        <taxon>Dikarya</taxon>
        <taxon>Basidiomycota</taxon>
        <taxon>Agaricomycotina</taxon>
        <taxon>Agaricomycetes</taxon>
        <taxon>Agaricomycetidae</taxon>
        <taxon>Boletales</taxon>
        <taxon>Coniophorineae</taxon>
        <taxon>Hygrophoropsidaceae</taxon>
        <taxon>Hygrophoropsis</taxon>
    </lineage>
</organism>
<keyword evidence="2" id="KW-1185">Reference proteome</keyword>
<sequence length="136" mass="14561">MIPPSKVITCAQVAQLLGAPKHARRVKEAVTFISHTSPPVPWHRVVPSSGILSVPSPSTQPTPARQQRALEAEGVPVYVGAAGEVRVRVAECAWTPSSSPGDGVKWTPVEEPLFGLDCTGASRFMSEKLRVARRAE</sequence>
<feature type="non-terminal residue" evidence="1">
    <location>
        <position position="136"/>
    </location>
</feature>
<name>A0ACB7ZR49_9AGAM</name>
<dbReference type="EMBL" id="MU268836">
    <property type="protein sequence ID" value="KAH7903654.1"/>
    <property type="molecule type" value="Genomic_DNA"/>
</dbReference>
<comment type="caution">
    <text evidence="1">The sequence shown here is derived from an EMBL/GenBank/DDBJ whole genome shotgun (WGS) entry which is preliminary data.</text>
</comment>
<accession>A0ACB7ZR49</accession>
<dbReference type="Proteomes" id="UP000790377">
    <property type="component" value="Unassembled WGS sequence"/>
</dbReference>
<protein>
    <submittedName>
        <fullName evidence="1">Uncharacterized protein</fullName>
    </submittedName>
</protein>
<evidence type="ECO:0000313" key="1">
    <source>
        <dbReference type="EMBL" id="KAH7903654.1"/>
    </source>
</evidence>